<evidence type="ECO:0000259" key="1">
    <source>
        <dbReference type="Pfam" id="PF01402"/>
    </source>
</evidence>
<dbReference type="OrthoDB" id="7020489at2"/>
<accession>A0A553H2T6</accession>
<dbReference type="Proteomes" id="UP000315235">
    <property type="component" value="Unassembled WGS sequence"/>
</dbReference>
<keyword evidence="3" id="KW-1185">Reference proteome</keyword>
<organism evidence="2 3">
    <name type="scientific">Pseudomonas mangiferae</name>
    <dbReference type="NCBI Taxonomy" id="2593654"/>
    <lineage>
        <taxon>Bacteria</taxon>
        <taxon>Pseudomonadati</taxon>
        <taxon>Pseudomonadota</taxon>
        <taxon>Gammaproteobacteria</taxon>
        <taxon>Pseudomonadales</taxon>
        <taxon>Pseudomonadaceae</taxon>
        <taxon>Pseudomonas</taxon>
    </lineage>
</organism>
<dbReference type="AlphaFoldDB" id="A0A553H2T6"/>
<reference evidence="2 3" key="1">
    <citation type="submission" date="2019-07" db="EMBL/GenBank/DDBJ databases">
        <title>Pseudomonas mangiferae sp. nov., isolated from bark of mango tree in Thailand.</title>
        <authorList>
            <person name="Srisuk N."/>
            <person name="Anurat P."/>
        </authorList>
    </citation>
    <scope>NUCLEOTIDE SEQUENCE [LARGE SCALE GENOMIC DNA]</scope>
    <source>
        <strain evidence="2 3">DMKU_BBB3-04</strain>
    </source>
</reference>
<dbReference type="Pfam" id="PF01402">
    <property type="entry name" value="RHH_1"/>
    <property type="match status" value="1"/>
</dbReference>
<dbReference type="GO" id="GO:0006355">
    <property type="term" value="P:regulation of DNA-templated transcription"/>
    <property type="evidence" value="ECO:0007669"/>
    <property type="project" value="InterPro"/>
</dbReference>
<comment type="caution">
    <text evidence="2">The sequence shown here is derived from an EMBL/GenBank/DDBJ whole genome shotgun (WGS) entry which is preliminary data.</text>
</comment>
<sequence length="73" mass="7885">MTRLTVDLSAEIDAKLTDIAKRNGITKAEAMRRAFALLAVADQEKQKGKGFSLGIVRENDDNELVAVGRVVGV</sequence>
<dbReference type="InterPro" id="IPR002145">
    <property type="entry name" value="CopG"/>
</dbReference>
<dbReference type="RefSeq" id="WP_143486687.1">
    <property type="nucleotide sequence ID" value="NZ_VJOY01000002.1"/>
</dbReference>
<evidence type="ECO:0000313" key="2">
    <source>
        <dbReference type="EMBL" id="TRX76059.1"/>
    </source>
</evidence>
<name>A0A553H2T6_9PSED</name>
<proteinExistence type="predicted"/>
<protein>
    <submittedName>
        <fullName evidence="2">Ribbon-helix-helix protein, CopG family</fullName>
    </submittedName>
</protein>
<evidence type="ECO:0000313" key="3">
    <source>
        <dbReference type="Proteomes" id="UP000315235"/>
    </source>
</evidence>
<gene>
    <name evidence="2" type="ORF">FM069_02405</name>
</gene>
<dbReference type="EMBL" id="VJOY01000002">
    <property type="protein sequence ID" value="TRX76059.1"/>
    <property type="molecule type" value="Genomic_DNA"/>
</dbReference>
<feature type="domain" description="Ribbon-helix-helix protein CopG" evidence="1">
    <location>
        <begin position="3"/>
        <end position="38"/>
    </location>
</feature>